<reference evidence="5" key="1">
    <citation type="journal article" date="2018" name="Front. Microbiol.">
        <title>Genome-Based Analysis Reveals the Taxonomy and Diversity of the Family Idiomarinaceae.</title>
        <authorList>
            <person name="Liu Y."/>
            <person name="Lai Q."/>
            <person name="Shao Z."/>
        </authorList>
    </citation>
    <scope>NUCLEOTIDE SEQUENCE [LARGE SCALE GENOMIC DNA]</scope>
    <source>
        <strain evidence="5">PIM1</strain>
    </source>
</reference>
<feature type="domain" description="UPF0029" evidence="3">
    <location>
        <begin position="143"/>
        <end position="198"/>
    </location>
</feature>
<evidence type="ECO:0000259" key="3">
    <source>
        <dbReference type="Pfam" id="PF09186"/>
    </source>
</evidence>
<accession>A0A432YGF1</accession>
<gene>
    <name evidence="4" type="ORF">CWI76_07870</name>
</gene>
<dbReference type="SUPFAM" id="SSF54211">
    <property type="entry name" value="Ribosomal protein S5 domain 2-like"/>
    <property type="match status" value="1"/>
</dbReference>
<name>A0A432YGF1_9GAMM</name>
<dbReference type="GO" id="GO:0043168">
    <property type="term" value="F:anion binding"/>
    <property type="evidence" value="ECO:0007669"/>
    <property type="project" value="UniProtKB-ARBA"/>
</dbReference>
<comment type="caution">
    <text evidence="4">The sequence shown here is derived from an EMBL/GenBank/DDBJ whole genome shotgun (WGS) entry which is preliminary data.</text>
</comment>
<protein>
    <submittedName>
        <fullName evidence="4">YigZ family protein</fullName>
    </submittedName>
</protein>
<dbReference type="GO" id="GO:0005737">
    <property type="term" value="C:cytoplasm"/>
    <property type="evidence" value="ECO:0007669"/>
    <property type="project" value="TreeGrafter"/>
</dbReference>
<dbReference type="Gene3D" id="3.30.230.30">
    <property type="entry name" value="Impact, N-terminal domain"/>
    <property type="match status" value="1"/>
</dbReference>
<dbReference type="SUPFAM" id="SSF54980">
    <property type="entry name" value="EF-G C-terminal domain-like"/>
    <property type="match status" value="1"/>
</dbReference>
<dbReference type="AlphaFoldDB" id="A0A432YGF1"/>
<feature type="domain" description="Impact N-terminal" evidence="2">
    <location>
        <begin position="20"/>
        <end position="127"/>
    </location>
</feature>
<dbReference type="Pfam" id="PF01205">
    <property type="entry name" value="Impact_N"/>
    <property type="match status" value="1"/>
</dbReference>
<evidence type="ECO:0000256" key="1">
    <source>
        <dbReference type="ARBA" id="ARBA00007665"/>
    </source>
</evidence>
<dbReference type="GO" id="GO:0006446">
    <property type="term" value="P:regulation of translational initiation"/>
    <property type="evidence" value="ECO:0007669"/>
    <property type="project" value="TreeGrafter"/>
</dbReference>
<evidence type="ECO:0000313" key="4">
    <source>
        <dbReference type="EMBL" id="RUO60031.1"/>
    </source>
</evidence>
<evidence type="ECO:0000313" key="5">
    <source>
        <dbReference type="Proteomes" id="UP000288127"/>
    </source>
</evidence>
<dbReference type="InterPro" id="IPR023582">
    <property type="entry name" value="Impact"/>
</dbReference>
<dbReference type="InterPro" id="IPR001498">
    <property type="entry name" value="Impact_N"/>
</dbReference>
<dbReference type="Pfam" id="PF09186">
    <property type="entry name" value="DUF1949"/>
    <property type="match status" value="1"/>
</dbReference>
<dbReference type="InterPro" id="IPR020568">
    <property type="entry name" value="Ribosomal_Su5_D2-typ_SF"/>
</dbReference>
<dbReference type="GO" id="GO:0032561">
    <property type="term" value="F:guanyl ribonucleotide binding"/>
    <property type="evidence" value="ECO:0007669"/>
    <property type="project" value="UniProtKB-ARBA"/>
</dbReference>
<proteinExistence type="inferred from homology"/>
<dbReference type="Proteomes" id="UP000288127">
    <property type="component" value="Unassembled WGS sequence"/>
</dbReference>
<evidence type="ECO:0000259" key="2">
    <source>
        <dbReference type="Pfam" id="PF01205"/>
    </source>
</evidence>
<dbReference type="Gene3D" id="3.30.70.240">
    <property type="match status" value="1"/>
</dbReference>
<dbReference type="InterPro" id="IPR035647">
    <property type="entry name" value="EFG_III/V"/>
</dbReference>
<dbReference type="NCBIfam" id="TIGR00257">
    <property type="entry name" value="IMPACT_YIGZ"/>
    <property type="match status" value="1"/>
</dbReference>
<sequence>MDMSGYRVPSVPATHEIVIKNSRFVASVRHADSAAAHQQHIRECQQQWPGASHYCTAALYGSPQDSQSYAMSDDGEPSGTAGRPMFHVLQSSGIGEVSVVVTRYFGGVKLGTGGLQRAYSQAVSEVLKVLTCHEKVLRKPAQINYDYADQSVVSHALQHYDAVIKEQQFTAHIEAILDVVADTATELQSDIKNATQGRVVMTIINEDG</sequence>
<dbReference type="PANTHER" id="PTHR16301">
    <property type="entry name" value="IMPACT-RELATED"/>
    <property type="match status" value="1"/>
</dbReference>
<dbReference type="InterPro" id="IPR015796">
    <property type="entry name" value="Impact_YigZ-like"/>
</dbReference>
<dbReference type="PANTHER" id="PTHR16301:SF20">
    <property type="entry name" value="IMPACT FAMILY MEMBER YIGZ"/>
    <property type="match status" value="1"/>
</dbReference>
<dbReference type="InterPro" id="IPR015269">
    <property type="entry name" value="UPF0029_Impact_C"/>
</dbReference>
<dbReference type="InterPro" id="IPR036956">
    <property type="entry name" value="Impact_N_sf"/>
</dbReference>
<comment type="similarity">
    <text evidence="1">Belongs to the IMPACT family.</text>
</comment>
<keyword evidence="5" id="KW-1185">Reference proteome</keyword>
<organism evidence="4 5">
    <name type="scientific">Pseudidiomarina marina</name>
    <dbReference type="NCBI Taxonomy" id="502366"/>
    <lineage>
        <taxon>Bacteria</taxon>
        <taxon>Pseudomonadati</taxon>
        <taxon>Pseudomonadota</taxon>
        <taxon>Gammaproteobacteria</taxon>
        <taxon>Alteromonadales</taxon>
        <taxon>Idiomarinaceae</taxon>
        <taxon>Pseudidiomarina</taxon>
    </lineage>
</organism>
<dbReference type="GO" id="GO:0017111">
    <property type="term" value="F:ribonucleoside triphosphate phosphatase activity"/>
    <property type="evidence" value="ECO:0007669"/>
    <property type="project" value="UniProtKB-ARBA"/>
</dbReference>
<dbReference type="EMBL" id="PIPZ01000002">
    <property type="protein sequence ID" value="RUO60031.1"/>
    <property type="molecule type" value="Genomic_DNA"/>
</dbReference>